<protein>
    <submittedName>
        <fullName evidence="3">Tetratricopeptide repeat protein</fullName>
    </submittedName>
</protein>
<reference evidence="3 4" key="1">
    <citation type="submission" date="2020-03" db="EMBL/GenBank/DDBJ databases">
        <title>Complete genome sequence of Orbus sp. IPMB12 (BCRC 80908).</title>
        <authorList>
            <person name="Lo W.-S."/>
            <person name="Chang T.-H."/>
            <person name="Kuo C.-H."/>
        </authorList>
    </citation>
    <scope>NUCLEOTIDE SEQUENCE [LARGE SCALE GENOMIC DNA]</scope>
    <source>
        <strain evidence="3 4">IPMB12</strain>
    </source>
</reference>
<dbReference type="Proteomes" id="UP000501168">
    <property type="component" value="Chromosome"/>
</dbReference>
<dbReference type="KEGG" id="orb:IPMB12_01850"/>
<name>A0A6G9I8I9_9GAMM</name>
<feature type="chain" id="PRO_5026286065" evidence="2">
    <location>
        <begin position="22"/>
        <end position="197"/>
    </location>
</feature>
<dbReference type="EMBL" id="CP050253">
    <property type="protein sequence ID" value="QIQ20531.1"/>
    <property type="molecule type" value="Genomic_DNA"/>
</dbReference>
<dbReference type="RefSeq" id="WP_166914384.1">
    <property type="nucleotide sequence ID" value="NZ_CP050253.1"/>
</dbReference>
<dbReference type="AlphaFoldDB" id="A0A6G9I8I9"/>
<feature type="signal peptide" evidence="2">
    <location>
        <begin position="1"/>
        <end position="21"/>
    </location>
</feature>
<organism evidence="3 4">
    <name type="scientific">Zophobihabitans entericus</name>
    <dbReference type="NCBI Taxonomy" id="1635327"/>
    <lineage>
        <taxon>Bacteria</taxon>
        <taxon>Pseudomonadati</taxon>
        <taxon>Pseudomonadota</taxon>
        <taxon>Gammaproteobacteria</taxon>
        <taxon>Orbales</taxon>
        <taxon>Orbaceae</taxon>
        <taxon>Zophobihabitans</taxon>
    </lineage>
</organism>
<sequence length="197" mass="22393">MRLIKWTMIVLFLGSLLGCQSMEPADFDKERAAQARLKLGLAYLAQGDKPEAYQNLALAMQYDPNNRDVQLGMAIYEQQIGEYDIAEQRILALLDSGKDQEILLIHYGAFLCSTDRYAQAMEQFNKSLALKQYQWREEGLERAGLCAIENGDKATAKPYFTQLISYNPAKKQQLTEIAEQYRQMGQPQVAQDLLSVL</sequence>
<dbReference type="InterPro" id="IPR011990">
    <property type="entry name" value="TPR-like_helical_dom_sf"/>
</dbReference>
<keyword evidence="1" id="KW-0802">TPR repeat</keyword>
<proteinExistence type="predicted"/>
<keyword evidence="2" id="KW-0732">Signal</keyword>
<evidence type="ECO:0000313" key="4">
    <source>
        <dbReference type="Proteomes" id="UP000501168"/>
    </source>
</evidence>
<evidence type="ECO:0000256" key="1">
    <source>
        <dbReference type="PROSITE-ProRule" id="PRU00339"/>
    </source>
</evidence>
<dbReference type="InterPro" id="IPR019734">
    <property type="entry name" value="TPR_rpt"/>
</dbReference>
<evidence type="ECO:0000313" key="3">
    <source>
        <dbReference type="EMBL" id="QIQ20531.1"/>
    </source>
</evidence>
<dbReference type="SMART" id="SM00028">
    <property type="entry name" value="TPR"/>
    <property type="match status" value="3"/>
</dbReference>
<dbReference type="Gene3D" id="1.25.40.10">
    <property type="entry name" value="Tetratricopeptide repeat domain"/>
    <property type="match status" value="1"/>
</dbReference>
<keyword evidence="4" id="KW-1185">Reference proteome</keyword>
<evidence type="ECO:0000256" key="2">
    <source>
        <dbReference type="SAM" id="SignalP"/>
    </source>
</evidence>
<dbReference type="Pfam" id="PF13174">
    <property type="entry name" value="TPR_6"/>
    <property type="match status" value="2"/>
</dbReference>
<dbReference type="PROSITE" id="PS50005">
    <property type="entry name" value="TPR"/>
    <property type="match status" value="1"/>
</dbReference>
<dbReference type="SUPFAM" id="SSF48452">
    <property type="entry name" value="TPR-like"/>
    <property type="match status" value="2"/>
</dbReference>
<accession>A0A6G9I8I9</accession>
<dbReference type="PROSITE" id="PS51257">
    <property type="entry name" value="PROKAR_LIPOPROTEIN"/>
    <property type="match status" value="1"/>
</dbReference>
<gene>
    <name evidence="3" type="ORF">IPMB12_01850</name>
</gene>
<feature type="repeat" description="TPR" evidence="1">
    <location>
        <begin position="33"/>
        <end position="66"/>
    </location>
</feature>
<dbReference type="InParanoid" id="A0A6G9I8I9"/>